<dbReference type="AlphaFoldDB" id="C2EQF4"/>
<comment type="caution">
    <text evidence="1">The sequence shown here is derived from an EMBL/GenBank/DDBJ whole genome shotgun (WGS) entry which is preliminary data.</text>
</comment>
<accession>C2EQF4</accession>
<keyword evidence="2" id="KW-1185">Reference proteome</keyword>
<dbReference type="EMBL" id="ACGU01000106">
    <property type="protein sequence ID" value="EEJ71243.1"/>
    <property type="molecule type" value="Genomic_DNA"/>
</dbReference>
<evidence type="ECO:0000313" key="1">
    <source>
        <dbReference type="EMBL" id="EEJ71243.1"/>
    </source>
</evidence>
<name>C2EQF4_9LACO</name>
<reference evidence="1 2" key="1">
    <citation type="submission" date="2009-01" db="EMBL/GenBank/DDBJ databases">
        <authorList>
            <person name="Qin X."/>
            <person name="Bachman B."/>
            <person name="Battles P."/>
            <person name="Bell A."/>
            <person name="Bess C."/>
            <person name="Bickham C."/>
            <person name="Chaboub L."/>
            <person name="Chen D."/>
            <person name="Coyle M."/>
            <person name="Deiros D.R."/>
            <person name="Dinh H."/>
            <person name="Forbes L."/>
            <person name="Fowler G."/>
            <person name="Francisco L."/>
            <person name="Fu Q."/>
            <person name="Gubbala S."/>
            <person name="Hale W."/>
            <person name="Han Y."/>
            <person name="Hemphill L."/>
            <person name="Highlander S.K."/>
            <person name="Hirani K."/>
            <person name="Hogues M."/>
            <person name="Jackson L."/>
            <person name="Jakkamsetti A."/>
            <person name="Javaid M."/>
            <person name="Jiang H."/>
            <person name="Korchina V."/>
            <person name="Kovar C."/>
            <person name="Lara F."/>
            <person name="Lee S."/>
            <person name="Mata R."/>
            <person name="Mathew T."/>
            <person name="Moen C."/>
            <person name="Morales K."/>
            <person name="Munidasa M."/>
            <person name="Nazareth L."/>
            <person name="Ngo R."/>
            <person name="Nguyen L."/>
            <person name="Okwuonu G."/>
            <person name="Ongeri F."/>
            <person name="Patil S."/>
            <person name="Petrosino J."/>
            <person name="Pham C."/>
            <person name="Pham P."/>
            <person name="Pu L.-L."/>
            <person name="Puazo M."/>
            <person name="Raj R."/>
            <person name="Reid J."/>
            <person name="Rouhana J."/>
            <person name="Saada N."/>
            <person name="Shang Y."/>
            <person name="Simmons D."/>
            <person name="Thornton R."/>
            <person name="Warren J."/>
            <person name="Weissenberger G."/>
            <person name="Zhang J."/>
            <person name="Zhang L."/>
            <person name="Zhou C."/>
            <person name="Zhu D."/>
            <person name="Muzny D."/>
            <person name="Worley K."/>
            <person name="Gibbs R."/>
        </authorList>
    </citation>
    <scope>NUCLEOTIDE SEQUENCE [LARGE SCALE GENOMIC DNA]</scope>
    <source>
        <strain evidence="1 2">DSM 16047</strain>
    </source>
</reference>
<organism evidence="1 2">
    <name type="scientific">Lactobacillus ultunensis DSM 16047</name>
    <dbReference type="NCBI Taxonomy" id="525365"/>
    <lineage>
        <taxon>Bacteria</taxon>
        <taxon>Bacillati</taxon>
        <taxon>Bacillota</taxon>
        <taxon>Bacilli</taxon>
        <taxon>Lactobacillales</taxon>
        <taxon>Lactobacillaceae</taxon>
        <taxon>Lactobacillus</taxon>
    </lineage>
</organism>
<sequence>MNLFYSSIEFLTIAIGLEHKSIETRVNIEVKRKTLKEFNT</sequence>
<dbReference type="Proteomes" id="UP000005583">
    <property type="component" value="Unassembled WGS sequence"/>
</dbReference>
<evidence type="ECO:0000313" key="2">
    <source>
        <dbReference type="Proteomes" id="UP000005583"/>
    </source>
</evidence>
<gene>
    <name evidence="1" type="ORF">HMPREF0548_1900</name>
</gene>
<dbReference type="HOGENOM" id="CLU_3291722_0_0_9"/>
<proteinExistence type="predicted"/>
<protein>
    <submittedName>
        <fullName evidence="1">Uncharacterized protein</fullName>
    </submittedName>
</protein>